<protein>
    <submittedName>
        <fullName evidence="6">Glycoside hydrolase family 3 N-terminal domain-containing protein</fullName>
    </submittedName>
</protein>
<evidence type="ECO:0000313" key="7">
    <source>
        <dbReference type="Proteomes" id="UP001478817"/>
    </source>
</evidence>
<dbReference type="EMBL" id="JBBNGS010000012">
    <property type="protein sequence ID" value="MEQ2638098.1"/>
    <property type="molecule type" value="Genomic_DNA"/>
</dbReference>
<gene>
    <name evidence="6" type="ORF">AAAT05_07080</name>
</gene>
<dbReference type="InterPro" id="IPR013783">
    <property type="entry name" value="Ig-like_fold"/>
</dbReference>
<evidence type="ECO:0000256" key="2">
    <source>
        <dbReference type="ARBA" id="ARBA00022801"/>
    </source>
</evidence>
<dbReference type="InterPro" id="IPR001764">
    <property type="entry name" value="Glyco_hydro_3_N"/>
</dbReference>
<dbReference type="InterPro" id="IPR026891">
    <property type="entry name" value="Fn3-like"/>
</dbReference>
<dbReference type="SUPFAM" id="SSF51445">
    <property type="entry name" value="(Trans)glycosidases"/>
    <property type="match status" value="1"/>
</dbReference>
<dbReference type="SMART" id="SM01217">
    <property type="entry name" value="Fn3_like"/>
    <property type="match status" value="1"/>
</dbReference>
<evidence type="ECO:0000256" key="3">
    <source>
        <dbReference type="SAM" id="MobiDB-lite"/>
    </source>
</evidence>
<comment type="caution">
    <text evidence="6">The sequence shown here is derived from an EMBL/GenBank/DDBJ whole genome shotgun (WGS) entry which is preliminary data.</text>
</comment>
<dbReference type="Gene3D" id="2.60.40.10">
    <property type="entry name" value="Immunoglobulins"/>
    <property type="match status" value="1"/>
</dbReference>
<evidence type="ECO:0000256" key="1">
    <source>
        <dbReference type="ARBA" id="ARBA00005336"/>
    </source>
</evidence>
<dbReference type="Proteomes" id="UP001478817">
    <property type="component" value="Unassembled WGS sequence"/>
</dbReference>
<dbReference type="GO" id="GO:0016787">
    <property type="term" value="F:hydrolase activity"/>
    <property type="evidence" value="ECO:0007669"/>
    <property type="project" value="UniProtKB-KW"/>
</dbReference>
<dbReference type="PANTHER" id="PTHR42715:SF10">
    <property type="entry name" value="BETA-GLUCOSIDASE"/>
    <property type="match status" value="1"/>
</dbReference>
<dbReference type="InterPro" id="IPR036881">
    <property type="entry name" value="Glyco_hydro_3_C_sf"/>
</dbReference>
<keyword evidence="4" id="KW-0472">Membrane</keyword>
<dbReference type="Pfam" id="PF14310">
    <property type="entry name" value="Fn3-like"/>
    <property type="match status" value="1"/>
</dbReference>
<dbReference type="Gene3D" id="3.20.20.300">
    <property type="entry name" value="Glycoside hydrolase, family 3, N-terminal domain"/>
    <property type="match status" value="1"/>
</dbReference>
<accession>A0ABV1IGR9</accession>
<organism evidence="6 7">
    <name type="scientific">Paratractidigestivibacter faecalis</name>
    <dbReference type="NCBI Taxonomy" id="2292441"/>
    <lineage>
        <taxon>Bacteria</taxon>
        <taxon>Bacillati</taxon>
        <taxon>Actinomycetota</taxon>
        <taxon>Coriobacteriia</taxon>
        <taxon>Coriobacteriales</taxon>
        <taxon>Atopobiaceae</taxon>
        <taxon>Paratractidigestivibacter</taxon>
    </lineage>
</organism>
<keyword evidence="7" id="KW-1185">Reference proteome</keyword>
<evidence type="ECO:0000259" key="5">
    <source>
        <dbReference type="SMART" id="SM01217"/>
    </source>
</evidence>
<keyword evidence="2 6" id="KW-0378">Hydrolase</keyword>
<dbReference type="RefSeq" id="WP_349182723.1">
    <property type="nucleotide sequence ID" value="NZ_JBBNGS010000012.1"/>
</dbReference>
<dbReference type="Pfam" id="PF01915">
    <property type="entry name" value="Glyco_hydro_3_C"/>
    <property type="match status" value="1"/>
</dbReference>
<dbReference type="SUPFAM" id="SSF52279">
    <property type="entry name" value="Beta-D-glucan exohydrolase, C-terminal domain"/>
    <property type="match status" value="1"/>
</dbReference>
<dbReference type="Pfam" id="PF00933">
    <property type="entry name" value="Glyco_hydro_3"/>
    <property type="match status" value="1"/>
</dbReference>
<name>A0ABV1IGR9_9ACTN</name>
<dbReference type="InterPro" id="IPR017853">
    <property type="entry name" value="GH"/>
</dbReference>
<dbReference type="Gene3D" id="3.40.50.1700">
    <property type="entry name" value="Glycoside hydrolase family 3 C-terminal domain"/>
    <property type="match status" value="1"/>
</dbReference>
<dbReference type="InterPro" id="IPR036962">
    <property type="entry name" value="Glyco_hydro_3_N_sf"/>
</dbReference>
<feature type="domain" description="Fibronectin type III-like" evidence="5">
    <location>
        <begin position="465"/>
        <end position="544"/>
    </location>
</feature>
<dbReference type="InterPro" id="IPR050288">
    <property type="entry name" value="Cellulose_deg_GH3"/>
</dbReference>
<reference evidence="6 7" key="1">
    <citation type="submission" date="2024-04" db="EMBL/GenBank/DDBJ databases">
        <title>Human intestinal bacterial collection.</title>
        <authorList>
            <person name="Pauvert C."/>
            <person name="Hitch T.C.A."/>
            <person name="Clavel T."/>
        </authorList>
    </citation>
    <scope>NUCLEOTIDE SEQUENCE [LARGE SCALE GENOMIC DNA]</scope>
    <source>
        <strain evidence="6 7">CLA-AA-H197</strain>
    </source>
</reference>
<dbReference type="PRINTS" id="PR00133">
    <property type="entry name" value="GLHYDRLASE3"/>
</dbReference>
<feature type="region of interest" description="Disordered" evidence="3">
    <location>
        <begin position="1"/>
        <end position="27"/>
    </location>
</feature>
<proteinExistence type="inferred from homology"/>
<feature type="transmembrane region" description="Helical" evidence="4">
    <location>
        <begin position="37"/>
        <end position="60"/>
    </location>
</feature>
<sequence>MLGSKRDAKKDAGQRDAGQEGQKRARRRALGRRVVRVGSRVLAVAAVVGVVAANVAMALMGDTVESYLGGDKIEVTSEEKGATMQAGAQLAQRIEGEGLVLLKNDDEALPLPEGCTQVNVFGWASTQWVASGSGSGQVSGQTTDLLDALSDAGVSYNTQLADMYRSFCGERPYKSVGALSSRASEFCRLYEPSIYDKSCYSDDLLSNARKYSDTALVVISRTAGESIDCPRAQYKVDARGGVVDIDVTRSYLELSQEEEDLLRYVGKNYEHVVVLVNSTNAMELGELETTPGVDAALLVGCTGGEGTRAVVDALWGRTNPSGRTTDTYAYDLSTAASWANSGAMGEGIYTNGQGLYPADGTMNANVGVSEPYDAVRFCDYAEGIYVGYRWYETADAEGFWDGVSNQYGQGYDGVVQYPFGYGLSYTSFKWEVAGRSPGQGTTVGRKTDFSIRVKVTNTGDVAGRDVVQLYCTPPYSKGGIEKSAAVLVAYEKTRLLKPGETQEISLSFSMDDVASYDFDDADGDGFTGYELERGEYMVELRRDAHTVADCEFASTMLWIPRTIQCPDDIKTGAAVQNRFTGDSAWDGVSIDGSNSGAGITWLSRADFAGTFPRRGDADREIAANVAALNLYADGQALVEALSTDPDASVKTEYPLTTTSSESHLLSDDGELTELGRQLGLSYSDEAWDDLLDQVSIADMERIVLHGYISTGKIDGIGKPRTKEVDGPSQVGSFNQLSTGVAYPGATVLAQTWSKELAREYGRQVGLECATIGVDGWYAPSVNVHRTPLGGRNYEYYSEDPLVSGAMAAQVVAGSKEAGTYCFVKHLVANSQDTYRDSLYEWMTEQTLREVYLPAFRMLARSGATGIMTSYNRLGATWAGGNAGLLTDVLRGEWGFAGCVITDYADHHAYMNADQMLRSGGDLFMDGVFRNGAFEFGYTQSELSSAVAAGGEEATDAMTFAANLRRATKDVIYTWLNARATNLAYNQEAALDGSAQLTRPVKVPGVQYVSVALAWADLVCAVAVIRWAHRTWLRHRSRQAGAGEKDPER</sequence>
<comment type="similarity">
    <text evidence="1">Belongs to the glycosyl hydrolase 3 family.</text>
</comment>
<feature type="compositionally biased region" description="Basic and acidic residues" evidence="3">
    <location>
        <begin position="1"/>
        <end position="23"/>
    </location>
</feature>
<dbReference type="PANTHER" id="PTHR42715">
    <property type="entry name" value="BETA-GLUCOSIDASE"/>
    <property type="match status" value="1"/>
</dbReference>
<keyword evidence="4" id="KW-1133">Transmembrane helix</keyword>
<evidence type="ECO:0000313" key="6">
    <source>
        <dbReference type="EMBL" id="MEQ2638098.1"/>
    </source>
</evidence>
<keyword evidence="4" id="KW-0812">Transmembrane</keyword>
<dbReference type="InterPro" id="IPR002772">
    <property type="entry name" value="Glyco_hydro_3_C"/>
</dbReference>
<evidence type="ECO:0000256" key="4">
    <source>
        <dbReference type="SAM" id="Phobius"/>
    </source>
</evidence>